<evidence type="ECO:0000259" key="6">
    <source>
        <dbReference type="PROSITE" id="PS51005"/>
    </source>
</evidence>
<keyword evidence="1" id="KW-0805">Transcription regulation</keyword>
<gene>
    <name evidence="7" type="ordered locus">AALP_Aa6g321900</name>
</gene>
<evidence type="ECO:0000256" key="2">
    <source>
        <dbReference type="ARBA" id="ARBA00023125"/>
    </source>
</evidence>
<dbReference type="SUPFAM" id="SSF101941">
    <property type="entry name" value="NAC domain"/>
    <property type="match status" value="1"/>
</dbReference>
<keyword evidence="4" id="KW-0539">Nucleus</keyword>
<protein>
    <recommendedName>
        <fullName evidence="6">NAC domain-containing protein</fullName>
    </recommendedName>
</protein>
<reference evidence="8" key="1">
    <citation type="journal article" date="2015" name="Nat. Plants">
        <title>Genome expansion of Arabis alpina linked with retrotransposition and reduced symmetric DNA methylation.</title>
        <authorList>
            <person name="Willing E.M."/>
            <person name="Rawat V."/>
            <person name="Mandakova T."/>
            <person name="Maumus F."/>
            <person name="James G.V."/>
            <person name="Nordstroem K.J."/>
            <person name="Becker C."/>
            <person name="Warthmann N."/>
            <person name="Chica C."/>
            <person name="Szarzynska B."/>
            <person name="Zytnicki M."/>
            <person name="Albani M.C."/>
            <person name="Kiefer C."/>
            <person name="Bergonzi S."/>
            <person name="Castaings L."/>
            <person name="Mateos J.L."/>
            <person name="Berns M.C."/>
            <person name="Bujdoso N."/>
            <person name="Piofczyk T."/>
            <person name="de Lorenzo L."/>
            <person name="Barrero-Sicilia C."/>
            <person name="Mateos I."/>
            <person name="Piednoel M."/>
            <person name="Hagmann J."/>
            <person name="Chen-Min-Tao R."/>
            <person name="Iglesias-Fernandez R."/>
            <person name="Schuster S.C."/>
            <person name="Alonso-Blanco C."/>
            <person name="Roudier F."/>
            <person name="Carbonero P."/>
            <person name="Paz-Ares J."/>
            <person name="Davis S.J."/>
            <person name="Pecinka A."/>
            <person name="Quesneville H."/>
            <person name="Colot V."/>
            <person name="Lysak M.A."/>
            <person name="Weigel D."/>
            <person name="Coupland G."/>
            <person name="Schneeberger K."/>
        </authorList>
    </citation>
    <scope>NUCLEOTIDE SEQUENCE [LARGE SCALE GENOMIC DNA]</scope>
    <source>
        <strain evidence="8">cv. Pajares</strain>
    </source>
</reference>
<proteinExistence type="predicted"/>
<dbReference type="AlphaFoldDB" id="A0A087GT30"/>
<dbReference type="OrthoDB" id="1045887at2759"/>
<dbReference type="PANTHER" id="PTHR31719">
    <property type="entry name" value="NAC TRANSCRIPTION FACTOR 56"/>
    <property type="match status" value="1"/>
</dbReference>
<dbReference type="EMBL" id="CM002874">
    <property type="protein sequence ID" value="KFK33032.1"/>
    <property type="molecule type" value="Genomic_DNA"/>
</dbReference>
<sequence>MEPIHRRLPIGFRFRPTDYEMSHYFLTKKALGQTMKARTIPEECPDIFSRHPRALPGYPLEEHWYYYCRKVDNQDTTNSHNIWILISEGTNVLDKSNNGQVVGIKRSFKLAEHEQEKEESYDILLSDEEEEETPKYNWFMDEFSLPLTIADTDLVLCHVFRKKIKPEIVDLPIIESDSEEEEEEEESVVAESLNLVEEKDGSVLPPSPSPP</sequence>
<dbReference type="Gramene" id="KFK33032">
    <property type="protein sequence ID" value="KFK33032"/>
    <property type="gene ID" value="AALP_AA6G321900"/>
</dbReference>
<organism evidence="7 8">
    <name type="scientific">Arabis alpina</name>
    <name type="common">Alpine rock-cress</name>
    <dbReference type="NCBI Taxonomy" id="50452"/>
    <lineage>
        <taxon>Eukaryota</taxon>
        <taxon>Viridiplantae</taxon>
        <taxon>Streptophyta</taxon>
        <taxon>Embryophyta</taxon>
        <taxon>Tracheophyta</taxon>
        <taxon>Spermatophyta</taxon>
        <taxon>Magnoliopsida</taxon>
        <taxon>eudicotyledons</taxon>
        <taxon>Gunneridae</taxon>
        <taxon>Pentapetalae</taxon>
        <taxon>rosids</taxon>
        <taxon>malvids</taxon>
        <taxon>Brassicales</taxon>
        <taxon>Brassicaceae</taxon>
        <taxon>Arabideae</taxon>
        <taxon>Arabis</taxon>
    </lineage>
</organism>
<evidence type="ECO:0000256" key="1">
    <source>
        <dbReference type="ARBA" id="ARBA00023015"/>
    </source>
</evidence>
<feature type="region of interest" description="Disordered" evidence="5">
    <location>
        <begin position="172"/>
        <end position="211"/>
    </location>
</feature>
<evidence type="ECO:0000313" key="8">
    <source>
        <dbReference type="Proteomes" id="UP000029120"/>
    </source>
</evidence>
<dbReference type="OMA" id="KYNWFMD"/>
<dbReference type="Pfam" id="PF02365">
    <property type="entry name" value="NAM"/>
    <property type="match status" value="1"/>
</dbReference>
<dbReference type="InterPro" id="IPR003441">
    <property type="entry name" value="NAC-dom"/>
</dbReference>
<evidence type="ECO:0000256" key="4">
    <source>
        <dbReference type="ARBA" id="ARBA00023242"/>
    </source>
</evidence>
<evidence type="ECO:0000256" key="3">
    <source>
        <dbReference type="ARBA" id="ARBA00023163"/>
    </source>
</evidence>
<feature type="domain" description="NAC" evidence="6">
    <location>
        <begin position="8"/>
        <end position="162"/>
    </location>
</feature>
<keyword evidence="3" id="KW-0804">Transcription</keyword>
<dbReference type="Gene3D" id="2.170.150.80">
    <property type="entry name" value="NAC domain"/>
    <property type="match status" value="1"/>
</dbReference>
<dbReference type="InterPro" id="IPR036093">
    <property type="entry name" value="NAC_dom_sf"/>
</dbReference>
<dbReference type="PROSITE" id="PS51005">
    <property type="entry name" value="NAC"/>
    <property type="match status" value="1"/>
</dbReference>
<dbReference type="GO" id="GO:0003677">
    <property type="term" value="F:DNA binding"/>
    <property type="evidence" value="ECO:0007669"/>
    <property type="project" value="UniProtKB-KW"/>
</dbReference>
<dbReference type="GO" id="GO:0006355">
    <property type="term" value="P:regulation of DNA-templated transcription"/>
    <property type="evidence" value="ECO:0007669"/>
    <property type="project" value="InterPro"/>
</dbReference>
<feature type="compositionally biased region" description="Acidic residues" evidence="5">
    <location>
        <begin position="176"/>
        <end position="188"/>
    </location>
</feature>
<dbReference type="PANTHER" id="PTHR31719:SF43">
    <property type="entry name" value="NAC TRANSCRIPTION FACTOR 56"/>
    <property type="match status" value="1"/>
</dbReference>
<name>A0A087GT30_ARAAL</name>
<keyword evidence="2" id="KW-0238">DNA-binding</keyword>
<evidence type="ECO:0000256" key="5">
    <source>
        <dbReference type="SAM" id="MobiDB-lite"/>
    </source>
</evidence>
<keyword evidence="8" id="KW-1185">Reference proteome</keyword>
<accession>A0A087GT30</accession>
<evidence type="ECO:0000313" key="7">
    <source>
        <dbReference type="EMBL" id="KFK33032.1"/>
    </source>
</evidence>
<dbReference type="Proteomes" id="UP000029120">
    <property type="component" value="Chromosome 6"/>
</dbReference>